<feature type="compositionally biased region" description="Basic and acidic residues" evidence="1">
    <location>
        <begin position="275"/>
        <end position="290"/>
    </location>
</feature>
<feature type="compositionally biased region" description="Polar residues" evidence="1">
    <location>
        <begin position="309"/>
        <end position="322"/>
    </location>
</feature>
<feature type="compositionally biased region" description="Polar residues" evidence="1">
    <location>
        <begin position="376"/>
        <end position="394"/>
    </location>
</feature>
<accession>A0A9W5TCY8</accession>
<dbReference type="EMBL" id="BLIY01000017">
    <property type="protein sequence ID" value="GFE55086.1"/>
    <property type="molecule type" value="Genomic_DNA"/>
</dbReference>
<gene>
    <name evidence="2" type="ORF">BaOVIS_024900</name>
</gene>
<feature type="compositionally biased region" description="Polar residues" evidence="1">
    <location>
        <begin position="291"/>
        <end position="302"/>
    </location>
</feature>
<sequence>MITTLGCGENRYLDIVEGLYGYGWHNGKEIKPMNVINDVKKRCQYQRDCSFNSMTLKKNVYKGEGNYFRTIFKCKPVTDKCYQINCGLNAHCITEDDSVMCRCDPGSIRENDKCVDTAVYEDYRHRPIKLARFKIPKQDDEEHDIMYEPHDHRANTLYEPEFGKIDKESGVLIVDRDDPELIDDDEDIVADKPVSGGTHNDENHPPHMHALTVDKTGVVIINPETMNNPTEQEGKKDTKQDGNNDTEQGSFTSNKISSENSSPDISHSADSVRNNVDENNRKIDADKKTSEVTPENTVSTSEDIVKEMGTTNGETGGQTVNNDPHVEEVQTTSEDNTPHGAMGNNIPKPHIPITPEDTTSLPPDIDKGLLHPSGGAINTTNHTSPLNSNQPSKDSANRESESGTANTDIKRRLVVPLENIDELGKNMQNRENAFGHQTLIGPHAQDGIESKRNKLQHPNKKSGILLIDNDTTANAGDTFQSSVPKMGYCNGADTNKDCYTNRGNVNLSNGRVPILKNTDDSPTLPRPKLMGNTKMAHIMQHRENSSIYATPHTTVEYANQQTDSFICYIPTLFVASQPHSTDGRIEFETKQDDNNVRIYRYRYCISN</sequence>
<proteinExistence type="predicted"/>
<keyword evidence="3" id="KW-1185">Reference proteome</keyword>
<evidence type="ECO:0000313" key="3">
    <source>
        <dbReference type="Proteomes" id="UP001057455"/>
    </source>
</evidence>
<organism evidence="2 3">
    <name type="scientific">Babesia ovis</name>
    <dbReference type="NCBI Taxonomy" id="5869"/>
    <lineage>
        <taxon>Eukaryota</taxon>
        <taxon>Sar</taxon>
        <taxon>Alveolata</taxon>
        <taxon>Apicomplexa</taxon>
        <taxon>Aconoidasida</taxon>
        <taxon>Piroplasmida</taxon>
        <taxon>Babesiidae</taxon>
        <taxon>Babesia</taxon>
    </lineage>
</organism>
<dbReference type="OrthoDB" id="10606186at2759"/>
<evidence type="ECO:0000313" key="2">
    <source>
        <dbReference type="EMBL" id="GFE55086.1"/>
    </source>
</evidence>
<reference evidence="2" key="1">
    <citation type="submission" date="2019-12" db="EMBL/GenBank/DDBJ databases">
        <title>Genome sequence of Babesia ovis.</title>
        <authorList>
            <person name="Yamagishi J."/>
            <person name="Sevinc F."/>
            <person name="Xuan X."/>
        </authorList>
    </citation>
    <scope>NUCLEOTIDE SEQUENCE</scope>
    <source>
        <strain evidence="2">Selcuk</strain>
    </source>
</reference>
<evidence type="ECO:0000256" key="1">
    <source>
        <dbReference type="SAM" id="MobiDB-lite"/>
    </source>
</evidence>
<feature type="region of interest" description="Disordered" evidence="1">
    <location>
        <begin position="182"/>
        <end position="209"/>
    </location>
</feature>
<feature type="region of interest" description="Disordered" evidence="1">
    <location>
        <begin position="225"/>
        <end position="410"/>
    </location>
</feature>
<protein>
    <submittedName>
        <fullName evidence="2">Uncharacterized protein</fullName>
    </submittedName>
</protein>
<dbReference type="Proteomes" id="UP001057455">
    <property type="component" value="Unassembled WGS sequence"/>
</dbReference>
<feature type="compositionally biased region" description="Basic and acidic residues" evidence="1">
    <location>
        <begin position="232"/>
        <end position="242"/>
    </location>
</feature>
<name>A0A9W5TCY8_BABOV</name>
<dbReference type="AlphaFoldDB" id="A0A9W5TCY8"/>
<feature type="compositionally biased region" description="Polar residues" evidence="1">
    <location>
        <begin position="243"/>
        <end position="274"/>
    </location>
</feature>
<comment type="caution">
    <text evidence="2">The sequence shown here is derived from an EMBL/GenBank/DDBJ whole genome shotgun (WGS) entry which is preliminary data.</text>
</comment>